<dbReference type="Proteomes" id="UP000036958">
    <property type="component" value="Unassembled WGS sequence"/>
</dbReference>
<reference evidence="2" key="1">
    <citation type="submission" date="2015-07" db="EMBL/GenBank/DDBJ databases">
        <title>Genome sequencing of Sunxiuqinia dokdonensis strain SK.</title>
        <authorList>
            <person name="Ahn S."/>
            <person name="Kim B.-C."/>
        </authorList>
    </citation>
    <scope>NUCLEOTIDE SEQUENCE [LARGE SCALE GENOMIC DNA]</scope>
    <source>
        <strain evidence="2">SK</strain>
    </source>
</reference>
<name>A0A0L8VAI5_9BACT</name>
<dbReference type="EMBL" id="LGIA01000129">
    <property type="protein sequence ID" value="KOH45459.1"/>
    <property type="molecule type" value="Genomic_DNA"/>
</dbReference>
<comment type="caution">
    <text evidence="1">The sequence shown here is derived from an EMBL/GenBank/DDBJ whole genome shotgun (WGS) entry which is preliminary data.</text>
</comment>
<dbReference type="AlphaFoldDB" id="A0A0L8VAI5"/>
<protein>
    <submittedName>
        <fullName evidence="1">Uncharacterized protein</fullName>
    </submittedName>
</protein>
<evidence type="ECO:0000313" key="1">
    <source>
        <dbReference type="EMBL" id="KOH45459.1"/>
    </source>
</evidence>
<evidence type="ECO:0000313" key="2">
    <source>
        <dbReference type="Proteomes" id="UP000036958"/>
    </source>
</evidence>
<keyword evidence="2" id="KW-1185">Reference proteome</keyword>
<accession>A0A0L8VAI5</accession>
<sequence length="38" mass="4195">MRKANGVFFTGRSLVLAKCEQKNESQYGGPKPVHTSEV</sequence>
<proteinExistence type="predicted"/>
<organism evidence="1 2">
    <name type="scientific">Sunxiuqinia dokdonensis</name>
    <dbReference type="NCBI Taxonomy" id="1409788"/>
    <lineage>
        <taxon>Bacteria</taxon>
        <taxon>Pseudomonadati</taxon>
        <taxon>Bacteroidota</taxon>
        <taxon>Bacteroidia</taxon>
        <taxon>Marinilabiliales</taxon>
        <taxon>Prolixibacteraceae</taxon>
        <taxon>Sunxiuqinia</taxon>
    </lineage>
</organism>
<gene>
    <name evidence="1" type="ORF">NC99_17250</name>
</gene>